<dbReference type="AlphaFoldDB" id="A0A644U0M5"/>
<reference evidence="1" key="1">
    <citation type="submission" date="2019-08" db="EMBL/GenBank/DDBJ databases">
        <authorList>
            <person name="Kucharzyk K."/>
            <person name="Murdoch R.W."/>
            <person name="Higgins S."/>
            <person name="Loffler F."/>
        </authorList>
    </citation>
    <scope>NUCLEOTIDE SEQUENCE</scope>
</reference>
<comment type="caution">
    <text evidence="1">The sequence shown here is derived from an EMBL/GenBank/DDBJ whole genome shotgun (WGS) entry which is preliminary data.</text>
</comment>
<protein>
    <recommendedName>
        <fullName evidence="2">Outer membrane protein beta-barrel domain-containing protein</fullName>
    </recommendedName>
</protein>
<dbReference type="EMBL" id="VSSQ01000068">
    <property type="protein sequence ID" value="MPL72786.1"/>
    <property type="molecule type" value="Genomic_DNA"/>
</dbReference>
<organism evidence="1">
    <name type="scientific">bioreactor metagenome</name>
    <dbReference type="NCBI Taxonomy" id="1076179"/>
    <lineage>
        <taxon>unclassified sequences</taxon>
        <taxon>metagenomes</taxon>
        <taxon>ecological metagenomes</taxon>
    </lineage>
</organism>
<accession>A0A644U0M5</accession>
<name>A0A644U0M5_9ZZZZ</name>
<evidence type="ECO:0008006" key="2">
    <source>
        <dbReference type="Google" id="ProtNLM"/>
    </source>
</evidence>
<proteinExistence type="predicted"/>
<evidence type="ECO:0000313" key="1">
    <source>
        <dbReference type="EMBL" id="MPL72786.1"/>
    </source>
</evidence>
<gene>
    <name evidence="1" type="ORF">SDC9_18576</name>
</gene>
<sequence>MKKNLIILVAVLLTSTFAFAQSGNMFVTGHLGFNTYSKTNTVGSTSTDVPGGNSFDIMAEFHYKLTKNIAVGLGLDYESSTSYVSTTPNGTDYFDSESMFSIVPSVIYGIKITDNFKYIPRLYVAIGFGSRDEEQPDLPLNPNTIETFTTDLSSFSIGVKPLSFEYGINNRFAITMSFGDLYYRTYTEKATVANTEVKSTDKAFNLDANYGASFGIRIYL</sequence>